<keyword evidence="1" id="KW-0472">Membrane</keyword>
<dbReference type="PANTHER" id="PTHR39165">
    <property type="entry name" value="IG HYPOTHETICAL 17883"/>
    <property type="match status" value="1"/>
</dbReference>
<comment type="caution">
    <text evidence="2">The sequence shown here is derived from an EMBL/GenBank/DDBJ whole genome shotgun (WGS) entry which is preliminary data.</text>
</comment>
<keyword evidence="1" id="KW-1133">Transmembrane helix</keyword>
<name>A0ABV6KNE2_9BACI</name>
<dbReference type="InterPro" id="IPR007403">
    <property type="entry name" value="DUF456"/>
</dbReference>
<gene>
    <name evidence="2" type="ORF">ACFFHF_03845</name>
</gene>
<evidence type="ECO:0000313" key="3">
    <source>
        <dbReference type="Proteomes" id="UP001589738"/>
    </source>
</evidence>
<accession>A0ABV6KNE2</accession>
<feature type="transmembrane region" description="Helical" evidence="1">
    <location>
        <begin position="89"/>
        <end position="117"/>
    </location>
</feature>
<sequence>MELVYWLIILLFFLVSFVGLIYPIIPGVLFLVGGFIVYGLLFSFEPFNWLFWSIQSLFVLLLFGADYLANLFGVKKFGGTKAGIWGSSIGLLVGPFIIPILGIIVGPFIGAVIAELLINKRGLNESLKVGVGSVVGFISSVITKGLIQLFMIVYFFLVVL</sequence>
<reference evidence="2 3" key="1">
    <citation type="submission" date="2024-09" db="EMBL/GenBank/DDBJ databases">
        <authorList>
            <person name="Sun Q."/>
            <person name="Mori K."/>
        </authorList>
    </citation>
    <scope>NUCLEOTIDE SEQUENCE [LARGE SCALE GENOMIC DNA]</scope>
    <source>
        <strain evidence="2 3">CGMCC 1.9126</strain>
    </source>
</reference>
<feature type="transmembrane region" description="Helical" evidence="1">
    <location>
        <begin position="6"/>
        <end position="37"/>
    </location>
</feature>
<dbReference type="EMBL" id="JBHLUU010000015">
    <property type="protein sequence ID" value="MFC0474430.1"/>
    <property type="molecule type" value="Genomic_DNA"/>
</dbReference>
<evidence type="ECO:0000256" key="1">
    <source>
        <dbReference type="SAM" id="Phobius"/>
    </source>
</evidence>
<organism evidence="2 3">
    <name type="scientific">Robertmurraya beringensis</name>
    <dbReference type="NCBI Taxonomy" id="641660"/>
    <lineage>
        <taxon>Bacteria</taxon>
        <taxon>Bacillati</taxon>
        <taxon>Bacillota</taxon>
        <taxon>Bacilli</taxon>
        <taxon>Bacillales</taxon>
        <taxon>Bacillaceae</taxon>
        <taxon>Robertmurraya</taxon>
    </lineage>
</organism>
<protein>
    <submittedName>
        <fullName evidence="2">DUF456 domain-containing protein</fullName>
    </submittedName>
</protein>
<dbReference type="PANTHER" id="PTHR39165:SF1">
    <property type="entry name" value="DUF456 DOMAIN-CONTAINING PROTEIN"/>
    <property type="match status" value="1"/>
</dbReference>
<evidence type="ECO:0000313" key="2">
    <source>
        <dbReference type="EMBL" id="MFC0474430.1"/>
    </source>
</evidence>
<dbReference type="Pfam" id="PF04306">
    <property type="entry name" value="DUF456"/>
    <property type="match status" value="1"/>
</dbReference>
<feature type="transmembrane region" description="Helical" evidence="1">
    <location>
        <begin position="129"/>
        <end position="157"/>
    </location>
</feature>
<dbReference type="RefSeq" id="WP_160547419.1">
    <property type="nucleotide sequence ID" value="NZ_JBHLUU010000015.1"/>
</dbReference>
<proteinExistence type="predicted"/>
<feature type="transmembrane region" description="Helical" evidence="1">
    <location>
        <begin position="49"/>
        <end position="69"/>
    </location>
</feature>
<dbReference type="Proteomes" id="UP001589738">
    <property type="component" value="Unassembled WGS sequence"/>
</dbReference>
<keyword evidence="3" id="KW-1185">Reference proteome</keyword>
<keyword evidence="1" id="KW-0812">Transmembrane</keyword>